<dbReference type="Gene3D" id="4.10.280.10">
    <property type="entry name" value="Helix-loop-helix DNA-binding domain"/>
    <property type="match status" value="1"/>
</dbReference>
<dbReference type="EMBL" id="CAKMRJ010001136">
    <property type="protein sequence ID" value="CAH1423868.1"/>
    <property type="molecule type" value="Genomic_DNA"/>
</dbReference>
<dbReference type="SUPFAM" id="SSF47459">
    <property type="entry name" value="HLH, helix-loop-helix DNA-binding domain"/>
    <property type="match status" value="1"/>
</dbReference>
<dbReference type="GO" id="GO:0006355">
    <property type="term" value="P:regulation of DNA-templated transcription"/>
    <property type="evidence" value="ECO:0007669"/>
    <property type="project" value="UniProtKB-ARBA"/>
</dbReference>
<dbReference type="PANTHER" id="PTHR45959">
    <property type="entry name" value="BHLH TRANSCRIPTION FACTOR"/>
    <property type="match status" value="1"/>
</dbReference>
<dbReference type="InterPro" id="IPR011598">
    <property type="entry name" value="bHLH_dom"/>
</dbReference>
<dbReference type="CDD" id="cd11452">
    <property type="entry name" value="bHLH_AtNAI1_like"/>
    <property type="match status" value="1"/>
</dbReference>
<dbReference type="Pfam" id="PF00010">
    <property type="entry name" value="HLH"/>
    <property type="match status" value="1"/>
</dbReference>
<evidence type="ECO:0000256" key="1">
    <source>
        <dbReference type="ARBA" id="ARBA00004123"/>
    </source>
</evidence>
<evidence type="ECO:0000313" key="8">
    <source>
        <dbReference type="EMBL" id="CAH1423868.1"/>
    </source>
</evidence>
<evidence type="ECO:0000256" key="3">
    <source>
        <dbReference type="ARBA" id="ARBA00023015"/>
    </source>
</evidence>
<dbReference type="SMART" id="SM00353">
    <property type="entry name" value="HLH"/>
    <property type="match status" value="1"/>
</dbReference>
<dbReference type="GO" id="GO:0003677">
    <property type="term" value="F:DNA binding"/>
    <property type="evidence" value="ECO:0007669"/>
    <property type="project" value="UniProtKB-KW"/>
</dbReference>
<protein>
    <recommendedName>
        <fullName evidence="7">BHLH domain-containing protein</fullName>
    </recommendedName>
</protein>
<evidence type="ECO:0000256" key="5">
    <source>
        <dbReference type="ARBA" id="ARBA00023163"/>
    </source>
</evidence>
<comment type="subunit">
    <text evidence="2">Homodimer.</text>
</comment>
<organism evidence="8 9">
    <name type="scientific">Lactuca virosa</name>
    <dbReference type="NCBI Taxonomy" id="75947"/>
    <lineage>
        <taxon>Eukaryota</taxon>
        <taxon>Viridiplantae</taxon>
        <taxon>Streptophyta</taxon>
        <taxon>Embryophyta</taxon>
        <taxon>Tracheophyta</taxon>
        <taxon>Spermatophyta</taxon>
        <taxon>Magnoliopsida</taxon>
        <taxon>eudicotyledons</taxon>
        <taxon>Gunneridae</taxon>
        <taxon>Pentapetalae</taxon>
        <taxon>asterids</taxon>
        <taxon>campanulids</taxon>
        <taxon>Asterales</taxon>
        <taxon>Asteraceae</taxon>
        <taxon>Cichorioideae</taxon>
        <taxon>Cichorieae</taxon>
        <taxon>Lactucinae</taxon>
        <taxon>Lactuca</taxon>
    </lineage>
</organism>
<evidence type="ECO:0000256" key="6">
    <source>
        <dbReference type="ARBA" id="ARBA00023242"/>
    </source>
</evidence>
<evidence type="ECO:0000313" key="9">
    <source>
        <dbReference type="Proteomes" id="UP001157418"/>
    </source>
</evidence>
<gene>
    <name evidence="8" type="ORF">LVIROSA_LOCUS11120</name>
</gene>
<feature type="domain" description="BHLH" evidence="7">
    <location>
        <begin position="185"/>
        <end position="234"/>
    </location>
</feature>
<name>A0AAU9MTA4_9ASTR</name>
<keyword evidence="4" id="KW-0238">DNA-binding</keyword>
<dbReference type="GO" id="GO:0005634">
    <property type="term" value="C:nucleus"/>
    <property type="evidence" value="ECO:0007669"/>
    <property type="project" value="UniProtKB-SubCell"/>
</dbReference>
<evidence type="ECO:0000259" key="7">
    <source>
        <dbReference type="PROSITE" id="PS50888"/>
    </source>
</evidence>
<keyword evidence="5" id="KW-0804">Transcription</keyword>
<dbReference type="PANTHER" id="PTHR45959:SF48">
    <property type="entry name" value="BASIC HELIX-LOOP-HELIX (BHLH) DNA-BINDING SUPERFAMILY PROTEIN-RELATED"/>
    <property type="match status" value="1"/>
</dbReference>
<keyword evidence="3" id="KW-0805">Transcription regulation</keyword>
<accession>A0AAU9MTA4</accession>
<comment type="subcellular location">
    <subcellularLocation>
        <location evidence="1">Nucleus</location>
    </subcellularLocation>
</comment>
<dbReference type="FunFam" id="4.10.280.10:FF:000095">
    <property type="entry name" value="Basic helix-loop-helix family protein"/>
    <property type="match status" value="1"/>
</dbReference>
<dbReference type="AlphaFoldDB" id="A0AAU9MTA4"/>
<evidence type="ECO:0000256" key="4">
    <source>
        <dbReference type="ARBA" id="ARBA00023125"/>
    </source>
</evidence>
<proteinExistence type="predicted"/>
<dbReference type="GO" id="GO:0046983">
    <property type="term" value="F:protein dimerization activity"/>
    <property type="evidence" value="ECO:0007669"/>
    <property type="project" value="InterPro"/>
</dbReference>
<evidence type="ECO:0000256" key="2">
    <source>
        <dbReference type="ARBA" id="ARBA00011738"/>
    </source>
</evidence>
<keyword evidence="9" id="KW-1185">Reference proteome</keyword>
<dbReference type="InterPro" id="IPR052610">
    <property type="entry name" value="bHLH_transcription_regulator"/>
</dbReference>
<dbReference type="PROSITE" id="PS50888">
    <property type="entry name" value="BHLH"/>
    <property type="match status" value="1"/>
</dbReference>
<dbReference type="InterPro" id="IPR036638">
    <property type="entry name" value="HLH_DNA-bd_sf"/>
</dbReference>
<dbReference type="Proteomes" id="UP001157418">
    <property type="component" value="Unassembled WGS sequence"/>
</dbReference>
<reference evidence="8 9" key="1">
    <citation type="submission" date="2022-01" db="EMBL/GenBank/DDBJ databases">
        <authorList>
            <person name="Xiong W."/>
            <person name="Schranz E."/>
        </authorList>
    </citation>
    <scope>NUCLEOTIDE SEQUENCE [LARGE SCALE GENOMIC DNA]</scope>
</reference>
<sequence>MHESINWNDHNTPLRKNQKIIKALFFIPKSQNEMEISHFRNLSELTGMEDASFNFQCPVNSFDNQLDSMAISGTFGDNMDRIHGQLGVFDYYKPVMEPSSRPSKQLKTSSWNSSITTDHSHSLMNLNLSQQATLLTPKEEMTVSSKSRHGFIRDTHLHFSNQESSGFNKGHHGGLDVAKNSSKHTPAQDHILAERKRREKLSQRFIALSALVPGLKKMDKASVLGDAIKHLKTLQEKVKTLEEQIKKRPNTESVVFVKRYEMLADVNESSSSNENSGGPIHDQLPEIEARFFGNDVLIRIHCEKKSGVLEKTLIEIEKLHLSVINSTSMTFANYALDITVIAQMDKEFSMAMKDLMKNLRLALKQFM</sequence>
<keyword evidence="6" id="KW-0539">Nucleus</keyword>
<comment type="caution">
    <text evidence="8">The sequence shown here is derived from an EMBL/GenBank/DDBJ whole genome shotgun (WGS) entry which is preliminary data.</text>
</comment>